<dbReference type="Pfam" id="PF02666">
    <property type="entry name" value="PS_Dcarbxylase"/>
    <property type="match status" value="1"/>
</dbReference>
<dbReference type="GO" id="GO:0004609">
    <property type="term" value="F:phosphatidylserine decarboxylase activity"/>
    <property type="evidence" value="ECO:0007669"/>
    <property type="project" value="UniProtKB-UniRule"/>
</dbReference>
<dbReference type="InterPro" id="IPR003817">
    <property type="entry name" value="PS_Dcarbxylase"/>
</dbReference>
<dbReference type="InterPro" id="IPR033178">
    <property type="entry name" value="PSD_type1_pro"/>
</dbReference>
<dbReference type="EC" id="4.1.1.65" evidence="12"/>
<comment type="subcellular location">
    <subcellularLocation>
        <location evidence="12">Cell membrane</location>
        <topology evidence="12">Peripheral membrane protein</topology>
    </subcellularLocation>
</comment>
<comment type="cofactor">
    <cofactor evidence="12">
        <name>pyruvate</name>
        <dbReference type="ChEBI" id="CHEBI:15361"/>
    </cofactor>
    <text evidence="12">Binds 1 pyruvoyl group covalently per subunit.</text>
</comment>
<keyword evidence="13" id="KW-1133">Transmembrane helix</keyword>
<evidence type="ECO:0000256" key="8">
    <source>
        <dbReference type="ARBA" id="ARBA00023209"/>
    </source>
</evidence>
<keyword evidence="13" id="KW-0812">Transmembrane</keyword>
<dbReference type="GO" id="GO:0006646">
    <property type="term" value="P:phosphatidylethanolamine biosynthetic process"/>
    <property type="evidence" value="ECO:0007669"/>
    <property type="project" value="UniProtKB-UniRule"/>
</dbReference>
<sequence length="286" mass="31411">MKEAPLSDRLAVLPQYLLPKQALTSTAGRFARARAGRWTTAAIERFIARYQVNMAEAENPDPAAYATFNDFFTRALKPGARPLADADWICPVDGAISQFGRIERDQVFQAKGHSYSTTALVGGDAARAAVFDDGYFATLYLSPRDYHRIHMPCAGKLTHMVHAPGDLFSVNPTTARGVPGLFARNERVVCFFESDQGPFVMVLVGATIVGSMATVWHGLVNPPRTGQLRQWDYAPGQVSLQQGQEMGRFLLGSTVVMLFPKGPMRFNPAWAPARPIRLGEAMAHRS</sequence>
<evidence type="ECO:0000256" key="13">
    <source>
        <dbReference type="SAM" id="Phobius"/>
    </source>
</evidence>
<feature type="chain" id="PRO_5023252352" description="Phosphatidylserine decarboxylase alpha chain" evidence="12">
    <location>
        <begin position="253"/>
        <end position="286"/>
    </location>
</feature>
<evidence type="ECO:0000256" key="3">
    <source>
        <dbReference type="ARBA" id="ARBA00022516"/>
    </source>
</evidence>
<evidence type="ECO:0000256" key="9">
    <source>
        <dbReference type="ARBA" id="ARBA00023239"/>
    </source>
</evidence>
<feature type="active site" description="Charge relay system; for autoendoproteolytic cleavage activity" evidence="12">
    <location>
        <position position="150"/>
    </location>
</feature>
<evidence type="ECO:0000313" key="15">
    <source>
        <dbReference type="Proteomes" id="UP000316993"/>
    </source>
</evidence>
<comment type="catalytic activity">
    <reaction evidence="12">
        <text>a 1,2-diacyl-sn-glycero-3-phospho-L-serine + H(+) = a 1,2-diacyl-sn-glycero-3-phosphoethanolamine + CO2</text>
        <dbReference type="Rhea" id="RHEA:20828"/>
        <dbReference type="ChEBI" id="CHEBI:15378"/>
        <dbReference type="ChEBI" id="CHEBI:16526"/>
        <dbReference type="ChEBI" id="CHEBI:57262"/>
        <dbReference type="ChEBI" id="CHEBI:64612"/>
        <dbReference type="EC" id="4.1.1.65"/>
    </reaction>
</comment>
<dbReference type="GO" id="GO:0005886">
    <property type="term" value="C:plasma membrane"/>
    <property type="evidence" value="ECO:0007669"/>
    <property type="project" value="UniProtKB-SubCell"/>
</dbReference>
<feature type="transmembrane region" description="Helical" evidence="13">
    <location>
        <begin position="199"/>
        <end position="220"/>
    </location>
</feature>
<dbReference type="AlphaFoldDB" id="A0A543L214"/>
<dbReference type="PANTHER" id="PTHR10067">
    <property type="entry name" value="PHOSPHATIDYLSERINE DECARBOXYLASE"/>
    <property type="match status" value="1"/>
</dbReference>
<keyword evidence="10 12" id="KW-1208">Phospholipid metabolism</keyword>
<feature type="modified residue" description="Pyruvic acid (Ser); by autocatalysis" evidence="12">
    <location>
        <position position="253"/>
    </location>
</feature>
<keyword evidence="11 12" id="KW-0670">Pyruvate</keyword>
<keyword evidence="6 12" id="KW-0472">Membrane</keyword>
<evidence type="ECO:0000256" key="5">
    <source>
        <dbReference type="ARBA" id="ARBA00023098"/>
    </source>
</evidence>
<protein>
    <recommendedName>
        <fullName evidence="12">Phosphatidylserine decarboxylase proenzyme</fullName>
        <ecNumber evidence="12">4.1.1.65</ecNumber>
    </recommendedName>
    <component>
        <recommendedName>
            <fullName evidence="12">Phosphatidylserine decarboxylase alpha chain</fullName>
        </recommendedName>
    </component>
    <component>
        <recommendedName>
            <fullName evidence="12">Phosphatidylserine decarboxylase beta chain</fullName>
        </recommendedName>
    </component>
</protein>
<comment type="pathway">
    <text evidence="1">Lipid metabolism.</text>
</comment>
<dbReference type="UniPathway" id="UPA00558">
    <property type="reaction ID" value="UER00616"/>
</dbReference>
<comment type="similarity">
    <text evidence="12">Belongs to the phosphatidylserine decarboxylase family. PSD-B subfamily. Prokaryotic type I sub-subfamily.</text>
</comment>
<gene>
    <name evidence="12" type="primary">psd</name>
    <name evidence="14" type="ORF">BDD18_3339</name>
</gene>
<evidence type="ECO:0000256" key="4">
    <source>
        <dbReference type="ARBA" id="ARBA00022793"/>
    </source>
</evidence>
<keyword evidence="9 12" id="KW-0456">Lyase</keyword>
<feature type="active site" description="Charge relay system; for autoendoproteolytic cleavage activity" evidence="12">
    <location>
        <position position="253"/>
    </location>
</feature>
<evidence type="ECO:0000256" key="1">
    <source>
        <dbReference type="ARBA" id="ARBA00005189"/>
    </source>
</evidence>
<comment type="caution">
    <text evidence="14">The sequence shown here is derived from an EMBL/GenBank/DDBJ whole genome shotgun (WGS) entry which is preliminary data.</text>
</comment>
<dbReference type="HAMAP" id="MF_00662">
    <property type="entry name" value="PS_decarb_PSD_B_type1"/>
    <property type="match status" value="1"/>
</dbReference>
<accession>A0A543L214</accession>
<feature type="active site" description="Schiff-base intermediate with substrate; via pyruvic acid; for decarboxylase activity" evidence="12">
    <location>
        <position position="253"/>
    </location>
</feature>
<dbReference type="EMBL" id="VFPV01000003">
    <property type="protein sequence ID" value="TQN01375.1"/>
    <property type="molecule type" value="Genomic_DNA"/>
</dbReference>
<keyword evidence="2 12" id="KW-1003">Cell membrane</keyword>
<dbReference type="InterPro" id="IPR033177">
    <property type="entry name" value="PSD-B"/>
</dbReference>
<feature type="chain" id="PRO_5023252354" description="Phosphatidylserine decarboxylase beta chain" evidence="12">
    <location>
        <begin position="1"/>
        <end position="252"/>
    </location>
</feature>
<dbReference type="PANTHER" id="PTHR10067:SF6">
    <property type="entry name" value="PHOSPHATIDYLSERINE DECARBOXYLASE PROENZYME, MITOCHONDRIAL"/>
    <property type="match status" value="1"/>
</dbReference>
<name>A0A543L214_9BURK</name>
<evidence type="ECO:0000256" key="7">
    <source>
        <dbReference type="ARBA" id="ARBA00023145"/>
    </source>
</evidence>
<dbReference type="Proteomes" id="UP000316993">
    <property type="component" value="Unassembled WGS sequence"/>
</dbReference>
<comment type="PTM">
    <text evidence="12">Is synthesized initially as an inactive proenzyme. Formation of the active enzyme involves a self-maturation process in which the active site pyruvoyl group is generated from an internal serine residue via an autocatalytic post-translational modification. Two non-identical subunits are generated from the proenzyme in this reaction, and the pyruvate is formed at the N-terminus of the alpha chain, which is derived from the carboxyl end of the proenzyme. The autoendoproteolytic cleavage occurs by a canonical serine protease mechanism, in which the side chain hydroxyl group of the serine supplies its oxygen atom to form the C-terminus of the beta chain, while the remainder of the serine residue undergoes an oxidative deamination to produce ammonia and the pyruvoyl prosthetic group on the alpha chain. During this reaction, the Ser that is part of the protease active site of the proenzyme becomes the pyruvoyl prosthetic group, which constitutes an essential element of the active site of the mature decarboxylase.</text>
</comment>
<comment type="subunit">
    <text evidence="12">Heterodimer of a large membrane-associated beta subunit and a small pyruvoyl-containing alpha subunit.</text>
</comment>
<proteinExistence type="inferred from homology"/>
<reference evidence="14 15" key="1">
    <citation type="submission" date="2019-06" db="EMBL/GenBank/DDBJ databases">
        <title>Genomic Encyclopedia of Archaeal and Bacterial Type Strains, Phase II (KMG-II): from individual species to whole genera.</title>
        <authorList>
            <person name="Goeker M."/>
        </authorList>
    </citation>
    <scope>NUCLEOTIDE SEQUENCE [LARGE SCALE GENOMIC DNA]</scope>
    <source>
        <strain evidence="14 15">DSM 7270</strain>
    </source>
</reference>
<evidence type="ECO:0000256" key="11">
    <source>
        <dbReference type="ARBA" id="ARBA00023317"/>
    </source>
</evidence>
<evidence type="ECO:0000256" key="2">
    <source>
        <dbReference type="ARBA" id="ARBA00022475"/>
    </source>
</evidence>
<evidence type="ECO:0000256" key="10">
    <source>
        <dbReference type="ARBA" id="ARBA00023264"/>
    </source>
</evidence>
<keyword evidence="4 12" id="KW-0210">Decarboxylase</keyword>
<evidence type="ECO:0000256" key="6">
    <source>
        <dbReference type="ARBA" id="ARBA00023136"/>
    </source>
</evidence>
<comment type="function">
    <text evidence="12">Catalyzes the formation of phosphatidylethanolamine (PtdEtn) from phosphatidylserine (PtdSer).</text>
</comment>
<evidence type="ECO:0000313" key="14">
    <source>
        <dbReference type="EMBL" id="TQN01375.1"/>
    </source>
</evidence>
<keyword evidence="7 12" id="KW-0865">Zymogen</keyword>
<feature type="active site" description="Charge relay system; for autoendoproteolytic cleavage activity" evidence="12">
    <location>
        <position position="93"/>
    </location>
</feature>
<keyword evidence="8 12" id="KW-0594">Phospholipid biosynthesis</keyword>
<dbReference type="NCBIfam" id="TIGR00163">
    <property type="entry name" value="PS_decarb"/>
    <property type="match status" value="1"/>
</dbReference>
<feature type="site" description="Cleavage (non-hydrolytic); by autocatalysis" evidence="12">
    <location>
        <begin position="252"/>
        <end position="253"/>
    </location>
</feature>
<organism evidence="14 15">
    <name type="scientific">Acidovorax temperans</name>
    <dbReference type="NCBI Taxonomy" id="80878"/>
    <lineage>
        <taxon>Bacteria</taxon>
        <taxon>Pseudomonadati</taxon>
        <taxon>Pseudomonadota</taxon>
        <taxon>Betaproteobacteria</taxon>
        <taxon>Burkholderiales</taxon>
        <taxon>Comamonadaceae</taxon>
        <taxon>Acidovorax</taxon>
    </lineage>
</organism>
<evidence type="ECO:0000256" key="12">
    <source>
        <dbReference type="HAMAP-Rule" id="MF_00662"/>
    </source>
</evidence>
<comment type="pathway">
    <text evidence="12">Phospholipid metabolism; phosphatidylethanolamine biosynthesis; phosphatidylethanolamine from CDP-diacylglycerol: step 2/2.</text>
</comment>
<keyword evidence="3 12" id="KW-0444">Lipid biosynthesis</keyword>
<keyword evidence="5 12" id="KW-0443">Lipid metabolism</keyword>